<dbReference type="Gene3D" id="1.20.120.770">
    <property type="entry name" value="Amyloid precursor protein, E2 domain"/>
    <property type="match status" value="1"/>
</dbReference>
<dbReference type="PRINTS" id="PR00203">
    <property type="entry name" value="AMYLOIDA4"/>
</dbReference>
<feature type="region of interest" description="GFLD subdomain" evidence="8">
    <location>
        <begin position="1"/>
        <end position="17"/>
    </location>
</feature>
<keyword evidence="6" id="KW-1015">Disulfide bond</keyword>
<dbReference type="GO" id="GO:0008201">
    <property type="term" value="F:heparin binding"/>
    <property type="evidence" value="ECO:0007669"/>
    <property type="project" value="UniProtKB-UniRule"/>
</dbReference>
<dbReference type="Gene3D" id="3.30.1490.140">
    <property type="entry name" value="Amyloidogenic glycoprotein, copper-binding domain"/>
    <property type="match status" value="1"/>
</dbReference>
<gene>
    <name evidence="14" type="ORF">ANCCEY_04136</name>
</gene>
<keyword evidence="7" id="KW-0325">Glycoprotein</keyword>
<evidence type="ECO:0000256" key="6">
    <source>
        <dbReference type="ARBA" id="ARBA00023157"/>
    </source>
</evidence>
<dbReference type="PANTHER" id="PTHR23103:SF15">
    <property type="entry name" value="AMYLOID-BETA-LIKE PROTEIN"/>
    <property type="match status" value="1"/>
</dbReference>
<feature type="compositionally biased region" description="Acidic residues" evidence="10">
    <location>
        <begin position="379"/>
        <end position="395"/>
    </location>
</feature>
<feature type="region of interest" description="CuBD subdomain" evidence="8">
    <location>
        <begin position="25"/>
        <end position="88"/>
    </location>
</feature>
<feature type="compositionally biased region" description="Low complexity" evidence="10">
    <location>
        <begin position="351"/>
        <end position="372"/>
    </location>
</feature>
<dbReference type="PROSITE" id="PS51869">
    <property type="entry name" value="APP_E1"/>
    <property type="match status" value="1"/>
</dbReference>
<dbReference type="InterPro" id="IPR036669">
    <property type="entry name" value="Amyloid_Cu-bd_sf"/>
</dbReference>
<feature type="transmembrane region" description="Helical" evidence="11">
    <location>
        <begin position="495"/>
        <end position="515"/>
    </location>
</feature>
<dbReference type="InterPro" id="IPR036176">
    <property type="entry name" value="E2_sf"/>
</dbReference>
<reference evidence="14 15" key="1">
    <citation type="submission" date="2013-05" db="EMBL/GenBank/DDBJ databases">
        <title>Draft genome of the parasitic nematode Anyclostoma ceylanicum.</title>
        <authorList>
            <person name="Mitreva M."/>
        </authorList>
    </citation>
    <scope>NUCLEOTIDE SEQUENCE [LARGE SCALE GENOMIC DNA]</scope>
</reference>
<accession>A0A0D6LYA3</accession>
<comment type="subcellular location">
    <subcellularLocation>
        <location evidence="1">Membrane</location>
        <topology evidence="1">Single-pass type I membrane protein</topology>
    </subcellularLocation>
</comment>
<feature type="region of interest" description="Disordered" evidence="10">
    <location>
        <begin position="346"/>
        <end position="401"/>
    </location>
</feature>
<feature type="domain" description="E1" evidence="12">
    <location>
        <begin position="1"/>
        <end position="88"/>
    </location>
</feature>
<evidence type="ECO:0000256" key="7">
    <source>
        <dbReference type="ARBA" id="ARBA00023180"/>
    </source>
</evidence>
<dbReference type="SUPFAM" id="SSF89811">
    <property type="entry name" value="Amyloid beta a4 protein copper binding domain (domain 2)"/>
    <property type="match status" value="1"/>
</dbReference>
<dbReference type="EMBL" id="KE124854">
    <property type="protein sequence ID" value="EPB76784.1"/>
    <property type="molecule type" value="Genomic_DNA"/>
</dbReference>
<dbReference type="SUPFAM" id="SSF109843">
    <property type="entry name" value="CAPPD, an extracellular domain of amyloid beta A4 protein"/>
    <property type="match status" value="1"/>
</dbReference>
<feature type="region of interest" description="Disordered" evidence="10">
    <location>
        <begin position="414"/>
        <end position="453"/>
    </location>
</feature>
<dbReference type="GO" id="GO:0007409">
    <property type="term" value="P:axonogenesis"/>
    <property type="evidence" value="ECO:0007669"/>
    <property type="project" value="TreeGrafter"/>
</dbReference>
<evidence type="ECO:0000259" key="13">
    <source>
        <dbReference type="PROSITE" id="PS51870"/>
    </source>
</evidence>
<feature type="domain" description="E2" evidence="13">
    <location>
        <begin position="99"/>
        <end position="299"/>
    </location>
</feature>
<keyword evidence="15" id="KW-1185">Reference proteome</keyword>
<dbReference type="SMART" id="SM00006">
    <property type="entry name" value="A4_EXTRA"/>
    <property type="match status" value="1"/>
</dbReference>
<keyword evidence="4 11" id="KW-1133">Transmembrane helix</keyword>
<dbReference type="Proteomes" id="UP000054495">
    <property type="component" value="Unassembled WGS sequence"/>
</dbReference>
<organism evidence="14 15">
    <name type="scientific">Ancylostoma ceylanicum</name>
    <dbReference type="NCBI Taxonomy" id="53326"/>
    <lineage>
        <taxon>Eukaryota</taxon>
        <taxon>Metazoa</taxon>
        <taxon>Ecdysozoa</taxon>
        <taxon>Nematoda</taxon>
        <taxon>Chromadorea</taxon>
        <taxon>Rhabditida</taxon>
        <taxon>Rhabditina</taxon>
        <taxon>Rhabditomorpha</taxon>
        <taxon>Strongyloidea</taxon>
        <taxon>Ancylostomatidae</taxon>
        <taxon>Ancylostomatinae</taxon>
        <taxon>Ancylostoma</taxon>
    </lineage>
</organism>
<sequence>MFAVHFQFTELQDGEFKSEALQVPHDCRFSHVNSGESCSDYQHWRDEATKQCSAKTFNGKSMTVRSFAVLEPCSLDLFTGVEFVCCPTVETSDEKSSEGQDPYFKNKDPANEHENFKDAEERLDKKHREKIEKVMKEWGELEARYQQMKLKDAKGAESFKISMTNRFQKTVASLEDEHKRLKKQLEATHEERVQAILNEKKRTATHDYRQALAMHDKSANKHHVLKTLKTYIRSEEKDRIHTINRYRHLLRVDQAEAAAFKPTVLHRLRYIDLRINGTLAMLRDFPDLESQVRPIAVAYWSDFRRENTPELSDAAIDALNSLDSDAKNKKLVDLYKEAYEKLHPSAKLDVKAPPTTPSTTTTTHKTTAEPAKLLSEDSRDSEEDDDEYYEDEDDEEVKKNPIVKKPKVIEIQRKEEVKKPEPPKLIEKSVHTEPLPTPDDSDSDESDEDEDSIKELRVDIEPIIEEKPAYYRQEKLVQNQKSSYSESGILSSSQAVFMVGAVAIVSLTMLVATIVRRRRAHHGFIEDVNLLLNDNVVRPNV</sequence>
<dbReference type="InterPro" id="IPR011178">
    <property type="entry name" value="Amyloid_glyco_Cu-bd"/>
</dbReference>
<feature type="compositionally biased region" description="Acidic residues" evidence="10">
    <location>
        <begin position="439"/>
        <end position="452"/>
    </location>
</feature>
<evidence type="ECO:0000313" key="15">
    <source>
        <dbReference type="Proteomes" id="UP000054495"/>
    </source>
</evidence>
<evidence type="ECO:0000259" key="12">
    <source>
        <dbReference type="PROSITE" id="PS51869"/>
    </source>
</evidence>
<keyword evidence="5 11" id="KW-0472">Membrane</keyword>
<feature type="coiled-coil region" evidence="9">
    <location>
        <begin position="164"/>
        <end position="191"/>
    </location>
</feature>
<feature type="region of interest" description="Disordered" evidence="10">
    <location>
        <begin position="92"/>
        <end position="113"/>
    </location>
</feature>
<dbReference type="GO" id="GO:0046914">
    <property type="term" value="F:transition metal ion binding"/>
    <property type="evidence" value="ECO:0007669"/>
    <property type="project" value="InterPro"/>
</dbReference>
<name>A0A0D6LYA3_9BILA</name>
<dbReference type="InterPro" id="IPR019744">
    <property type="entry name" value="APP_CUBD_CS"/>
</dbReference>
<dbReference type="Pfam" id="PF12925">
    <property type="entry name" value="APP_E2"/>
    <property type="match status" value="1"/>
</dbReference>
<evidence type="ECO:0000256" key="2">
    <source>
        <dbReference type="ARBA" id="ARBA00022692"/>
    </source>
</evidence>
<dbReference type="PANTHER" id="PTHR23103">
    <property type="entry name" value="ALZHEIMER'S DISEASE BETA-AMYLOID RELATED"/>
    <property type="match status" value="1"/>
</dbReference>
<dbReference type="GO" id="GO:0016020">
    <property type="term" value="C:membrane"/>
    <property type="evidence" value="ECO:0007669"/>
    <property type="project" value="UniProtKB-SubCell"/>
</dbReference>
<keyword evidence="2 11" id="KW-0812">Transmembrane</keyword>
<comment type="caution">
    <text evidence="8">Lacks conserved residue(s) required for the propagation of feature annotation.</text>
</comment>
<evidence type="ECO:0000256" key="5">
    <source>
        <dbReference type="ARBA" id="ARBA00023136"/>
    </source>
</evidence>
<evidence type="ECO:0000256" key="9">
    <source>
        <dbReference type="SAM" id="Coils"/>
    </source>
</evidence>
<dbReference type="InterPro" id="IPR008155">
    <property type="entry name" value="Amyloid_glyco"/>
</dbReference>
<dbReference type="Pfam" id="PF12924">
    <property type="entry name" value="APP_Cu_bd"/>
    <property type="match status" value="1"/>
</dbReference>
<feature type="compositionally biased region" description="Basic and acidic residues" evidence="10">
    <location>
        <begin position="414"/>
        <end position="431"/>
    </location>
</feature>
<evidence type="ECO:0000256" key="1">
    <source>
        <dbReference type="ARBA" id="ARBA00004479"/>
    </source>
</evidence>
<dbReference type="InterPro" id="IPR024329">
    <property type="entry name" value="Amyloid_glyco_E2_domain"/>
</dbReference>
<dbReference type="PROSITE" id="PS00319">
    <property type="entry name" value="APP_CUBD"/>
    <property type="match status" value="1"/>
</dbReference>
<evidence type="ECO:0000256" key="11">
    <source>
        <dbReference type="SAM" id="Phobius"/>
    </source>
</evidence>
<evidence type="ECO:0000256" key="3">
    <source>
        <dbReference type="ARBA" id="ARBA00022729"/>
    </source>
</evidence>
<evidence type="ECO:0000313" key="14">
    <source>
        <dbReference type="EMBL" id="EPB76784.1"/>
    </source>
</evidence>
<evidence type="ECO:0000256" key="4">
    <source>
        <dbReference type="ARBA" id="ARBA00022989"/>
    </source>
</evidence>
<comment type="similarity">
    <text evidence="8">Belongs to the APP family.</text>
</comment>
<proteinExistence type="inferred from homology"/>
<dbReference type="InterPro" id="IPR008154">
    <property type="entry name" value="Amyloid_glyco_extra"/>
</dbReference>
<dbReference type="PROSITE" id="PS51870">
    <property type="entry name" value="APP_E2"/>
    <property type="match status" value="1"/>
</dbReference>
<protein>
    <submittedName>
        <fullName evidence="14">Amyloid A4 extracellular domain protein</fullName>
    </submittedName>
</protein>
<dbReference type="GO" id="GO:0043025">
    <property type="term" value="C:neuronal cell body"/>
    <property type="evidence" value="ECO:0007669"/>
    <property type="project" value="TreeGrafter"/>
</dbReference>
<dbReference type="GO" id="GO:0043005">
    <property type="term" value="C:neuron projection"/>
    <property type="evidence" value="ECO:0007669"/>
    <property type="project" value="TreeGrafter"/>
</dbReference>
<keyword evidence="3" id="KW-0732">Signal</keyword>
<dbReference type="GO" id="GO:0007417">
    <property type="term" value="P:central nervous system development"/>
    <property type="evidence" value="ECO:0007669"/>
    <property type="project" value="TreeGrafter"/>
</dbReference>
<evidence type="ECO:0000256" key="8">
    <source>
        <dbReference type="PROSITE-ProRule" id="PRU01217"/>
    </source>
</evidence>
<dbReference type="AlphaFoldDB" id="A0A0D6LYA3"/>
<evidence type="ECO:0000256" key="10">
    <source>
        <dbReference type="SAM" id="MobiDB-lite"/>
    </source>
</evidence>
<keyword evidence="9" id="KW-0175">Coiled coil</keyword>